<dbReference type="OrthoDB" id="7631574at2"/>
<name>A0A4Q1K9I8_9FLAO</name>
<dbReference type="GO" id="GO:0000160">
    <property type="term" value="P:phosphorelay signal transduction system"/>
    <property type="evidence" value="ECO:0007669"/>
    <property type="project" value="InterPro"/>
</dbReference>
<sequence>MLQKEYIHIALADDDEDDRLFFTDAFSELKMKTKVDTFKDGHELMLYLNQEDAILPQVLFLDLNMPRKNGMECLQEIKANPRFDSMAIAIYSTSSSEEHIEETFVLGANIYIKKPSDFNALKKVLSDVVTLNWQYHTSGLNKDNFLLRM</sequence>
<dbReference type="Pfam" id="PF00072">
    <property type="entry name" value="Response_reg"/>
    <property type="match status" value="1"/>
</dbReference>
<evidence type="ECO:0000256" key="1">
    <source>
        <dbReference type="PROSITE-ProRule" id="PRU00169"/>
    </source>
</evidence>
<dbReference type="PROSITE" id="PS50110">
    <property type="entry name" value="RESPONSE_REGULATORY"/>
    <property type="match status" value="1"/>
</dbReference>
<dbReference type="InterPro" id="IPR001789">
    <property type="entry name" value="Sig_transdc_resp-reg_receiver"/>
</dbReference>
<reference evidence="4" key="1">
    <citation type="submission" date="2019-01" db="EMBL/GenBank/DDBJ databases">
        <title>Cytophagaceae bacterium strain CAR-16.</title>
        <authorList>
            <person name="Chen W.-M."/>
        </authorList>
    </citation>
    <scope>NUCLEOTIDE SEQUENCE [LARGE SCALE GENOMIC DNA]</scope>
    <source>
        <strain evidence="4">WWJ-16</strain>
    </source>
</reference>
<evidence type="ECO:0000313" key="3">
    <source>
        <dbReference type="EMBL" id="RXR23229.1"/>
    </source>
</evidence>
<dbReference type="AlphaFoldDB" id="A0A4Q1K9I8"/>
<comment type="caution">
    <text evidence="3">The sequence shown here is derived from an EMBL/GenBank/DDBJ whole genome shotgun (WGS) entry which is preliminary data.</text>
</comment>
<keyword evidence="4" id="KW-1185">Reference proteome</keyword>
<accession>A0A4Q1K9I8</accession>
<dbReference type="PANTHER" id="PTHR44520:SF2">
    <property type="entry name" value="RESPONSE REGULATOR RCP1"/>
    <property type="match status" value="1"/>
</dbReference>
<feature type="modified residue" description="4-aspartylphosphate" evidence="1">
    <location>
        <position position="62"/>
    </location>
</feature>
<dbReference type="InterPro" id="IPR011006">
    <property type="entry name" value="CheY-like_superfamily"/>
</dbReference>
<dbReference type="InterPro" id="IPR052893">
    <property type="entry name" value="TCS_response_regulator"/>
</dbReference>
<dbReference type="RefSeq" id="WP_129460712.1">
    <property type="nucleotide sequence ID" value="NZ_SBKN01000002.1"/>
</dbReference>
<organism evidence="3 4">
    <name type="scientific">Flavobacterium stagni</name>
    <dbReference type="NCBI Taxonomy" id="2506421"/>
    <lineage>
        <taxon>Bacteria</taxon>
        <taxon>Pseudomonadati</taxon>
        <taxon>Bacteroidota</taxon>
        <taxon>Flavobacteriia</taxon>
        <taxon>Flavobacteriales</taxon>
        <taxon>Flavobacteriaceae</taxon>
        <taxon>Flavobacterium</taxon>
    </lineage>
</organism>
<dbReference type="PANTHER" id="PTHR44520">
    <property type="entry name" value="RESPONSE REGULATOR RCP1-RELATED"/>
    <property type="match status" value="1"/>
</dbReference>
<proteinExistence type="predicted"/>
<dbReference type="Gene3D" id="3.40.50.2300">
    <property type="match status" value="1"/>
</dbReference>
<evidence type="ECO:0000313" key="4">
    <source>
        <dbReference type="Proteomes" id="UP000289857"/>
    </source>
</evidence>
<evidence type="ECO:0000259" key="2">
    <source>
        <dbReference type="PROSITE" id="PS50110"/>
    </source>
</evidence>
<dbReference type="SUPFAM" id="SSF52172">
    <property type="entry name" value="CheY-like"/>
    <property type="match status" value="1"/>
</dbReference>
<dbReference type="SMART" id="SM00448">
    <property type="entry name" value="REC"/>
    <property type="match status" value="1"/>
</dbReference>
<gene>
    <name evidence="3" type="ORF">EQG61_04475</name>
</gene>
<feature type="domain" description="Response regulatory" evidence="2">
    <location>
        <begin position="8"/>
        <end position="129"/>
    </location>
</feature>
<protein>
    <submittedName>
        <fullName evidence="3">Response regulator</fullName>
    </submittedName>
</protein>
<keyword evidence="1" id="KW-0597">Phosphoprotein</keyword>
<dbReference type="CDD" id="cd17557">
    <property type="entry name" value="REC_Rcp-like"/>
    <property type="match status" value="1"/>
</dbReference>
<dbReference type="Proteomes" id="UP000289857">
    <property type="component" value="Unassembled WGS sequence"/>
</dbReference>
<dbReference type="EMBL" id="SBKN01000002">
    <property type="protein sequence ID" value="RXR23229.1"/>
    <property type="molecule type" value="Genomic_DNA"/>
</dbReference>